<feature type="region of interest" description="Disordered" evidence="1">
    <location>
        <begin position="50"/>
        <end position="86"/>
    </location>
</feature>
<keyword evidence="2" id="KW-0812">Transmembrane</keyword>
<name>A0AA43QLD0_9LECA</name>
<sequence>MESPMTRLARDFGNHNWKQVAQALKPITYGILAFAVLVWCIVTALAKRKKPATRRPRSPDPEKPGSGRQSTFKAPARPPGIWPPSDFRRPAPEPLVHWDVHTSEPLPYRPFKHGPYHITMGLRTMQWDEWIELDNHYLKFHADKKRRIDERGEKCCRTAPEAMDGAIELLEEL</sequence>
<dbReference type="AlphaFoldDB" id="A0AA43QLD0"/>
<feature type="non-terminal residue" evidence="3">
    <location>
        <position position="173"/>
    </location>
</feature>
<keyword evidence="4" id="KW-1185">Reference proteome</keyword>
<organism evidence="3 4">
    <name type="scientific">Ramalina farinacea</name>
    <dbReference type="NCBI Taxonomy" id="258253"/>
    <lineage>
        <taxon>Eukaryota</taxon>
        <taxon>Fungi</taxon>
        <taxon>Dikarya</taxon>
        <taxon>Ascomycota</taxon>
        <taxon>Pezizomycotina</taxon>
        <taxon>Lecanoromycetes</taxon>
        <taxon>OSLEUM clade</taxon>
        <taxon>Lecanoromycetidae</taxon>
        <taxon>Lecanorales</taxon>
        <taxon>Lecanorineae</taxon>
        <taxon>Ramalinaceae</taxon>
        <taxon>Ramalina</taxon>
    </lineage>
</organism>
<proteinExistence type="predicted"/>
<evidence type="ECO:0000256" key="1">
    <source>
        <dbReference type="SAM" id="MobiDB-lite"/>
    </source>
</evidence>
<dbReference type="Pfam" id="PF11927">
    <property type="entry name" value="HODM_asu-like"/>
    <property type="match status" value="1"/>
</dbReference>
<keyword evidence="2" id="KW-1133">Transmembrane helix</keyword>
<protein>
    <submittedName>
        <fullName evidence="3">Uncharacterized protein</fullName>
    </submittedName>
</protein>
<evidence type="ECO:0000313" key="4">
    <source>
        <dbReference type="Proteomes" id="UP001161017"/>
    </source>
</evidence>
<accession>A0AA43QLD0</accession>
<reference evidence="3" key="1">
    <citation type="journal article" date="2023" name="Genome Biol. Evol.">
        <title>First Whole Genome Sequence and Flow Cytometry Genome Size Data for the Lichen-Forming Fungus Ramalina farinacea (Ascomycota).</title>
        <authorList>
            <person name="Llewellyn T."/>
            <person name="Mian S."/>
            <person name="Hill R."/>
            <person name="Leitch I.J."/>
            <person name="Gaya E."/>
        </authorList>
    </citation>
    <scope>NUCLEOTIDE SEQUENCE</scope>
    <source>
        <strain evidence="3">LIQ254RAFAR</strain>
    </source>
</reference>
<evidence type="ECO:0000256" key="2">
    <source>
        <dbReference type="SAM" id="Phobius"/>
    </source>
</evidence>
<dbReference type="InterPro" id="IPR021848">
    <property type="entry name" value="HODM_asu-like"/>
</dbReference>
<feature type="transmembrane region" description="Helical" evidence="2">
    <location>
        <begin position="27"/>
        <end position="46"/>
    </location>
</feature>
<dbReference type="Proteomes" id="UP001161017">
    <property type="component" value="Unassembled WGS sequence"/>
</dbReference>
<comment type="caution">
    <text evidence="3">The sequence shown here is derived from an EMBL/GenBank/DDBJ whole genome shotgun (WGS) entry which is preliminary data.</text>
</comment>
<dbReference type="EMBL" id="JAPUFD010000005">
    <property type="protein sequence ID" value="MDI1487444.1"/>
    <property type="molecule type" value="Genomic_DNA"/>
</dbReference>
<keyword evidence="2" id="KW-0472">Membrane</keyword>
<gene>
    <name evidence="3" type="ORF">OHK93_006714</name>
</gene>
<evidence type="ECO:0000313" key="3">
    <source>
        <dbReference type="EMBL" id="MDI1487444.1"/>
    </source>
</evidence>